<dbReference type="GO" id="GO:0005886">
    <property type="term" value="C:plasma membrane"/>
    <property type="evidence" value="ECO:0007669"/>
    <property type="project" value="TreeGrafter"/>
</dbReference>
<dbReference type="SUPFAM" id="SSF53448">
    <property type="entry name" value="Nucleotide-diphospho-sugar transferases"/>
    <property type="match status" value="1"/>
</dbReference>
<keyword evidence="3" id="KW-0328">Glycosyltransferase</keyword>
<reference evidence="3 4" key="1">
    <citation type="submission" date="2015-09" db="EMBL/GenBank/DDBJ databases">
        <authorList>
            <consortium name="Pathogen Informatics"/>
        </authorList>
    </citation>
    <scope>NUCLEOTIDE SEQUENCE [LARGE SCALE GENOMIC DNA]</scope>
    <source>
        <strain evidence="3 4">2789STDY5608835</strain>
    </source>
</reference>
<accession>A0A173XJW8</accession>
<evidence type="ECO:0000256" key="1">
    <source>
        <dbReference type="SAM" id="Phobius"/>
    </source>
</evidence>
<feature type="transmembrane region" description="Helical" evidence="1">
    <location>
        <begin position="263"/>
        <end position="288"/>
    </location>
</feature>
<dbReference type="EC" id="2.4.1.-" evidence="3"/>
<keyword evidence="1" id="KW-0472">Membrane</keyword>
<proteinExistence type="predicted"/>
<keyword evidence="1" id="KW-0812">Transmembrane</keyword>
<dbReference type="Proteomes" id="UP000095395">
    <property type="component" value="Unassembled WGS sequence"/>
</dbReference>
<evidence type="ECO:0000313" key="4">
    <source>
        <dbReference type="Proteomes" id="UP000095395"/>
    </source>
</evidence>
<keyword evidence="1" id="KW-1133">Transmembrane helix</keyword>
<dbReference type="InterPro" id="IPR029044">
    <property type="entry name" value="Nucleotide-diphossugar_trans"/>
</dbReference>
<dbReference type="Pfam" id="PF00535">
    <property type="entry name" value="Glycos_transf_2"/>
    <property type="match status" value="1"/>
</dbReference>
<organism evidence="3 4">
    <name type="scientific">Roseburia inulinivorans</name>
    <dbReference type="NCBI Taxonomy" id="360807"/>
    <lineage>
        <taxon>Bacteria</taxon>
        <taxon>Bacillati</taxon>
        <taxon>Bacillota</taxon>
        <taxon>Clostridia</taxon>
        <taxon>Lachnospirales</taxon>
        <taxon>Lachnospiraceae</taxon>
        <taxon>Roseburia</taxon>
    </lineage>
</organism>
<sequence>MKLSLIIPCYNEEEALPYIYEELVKVSATLSDYEIEYLFVNDGSKDHTLDKLKELAAHDERVKYFSFSRNFGKEAAMYAGFCNASGDYVAVMDADLQDPPSLLPKMLEILATGEYDSVATRRVNREGEPPIRSFFARQFYKLINKISDADIVDGARDFRLMKRDMVDAIIELNEYNRFSKGIFGWIGFRTYWLPYENVERVAGETKWSFWKLFKYALDGIVNFSQTPLSIASFGGIFLTFVSFIAIIFVIVRRLIWGDPVDGWASLVCIITFIGGIQLFCMGIMGQYLSKTYLETKHRPHYIVAESNADDPVKIH</sequence>
<dbReference type="Gene3D" id="3.90.550.10">
    <property type="entry name" value="Spore Coat Polysaccharide Biosynthesis Protein SpsA, Chain A"/>
    <property type="match status" value="1"/>
</dbReference>
<dbReference type="InterPro" id="IPR001173">
    <property type="entry name" value="Glyco_trans_2-like"/>
</dbReference>
<feature type="domain" description="Glycosyltransferase 2-like" evidence="2">
    <location>
        <begin position="4"/>
        <end position="168"/>
    </location>
</feature>
<dbReference type="PANTHER" id="PTHR48090">
    <property type="entry name" value="UNDECAPRENYL-PHOSPHATE 4-DEOXY-4-FORMAMIDO-L-ARABINOSE TRANSFERASE-RELATED"/>
    <property type="match status" value="1"/>
</dbReference>
<evidence type="ECO:0000313" key="3">
    <source>
        <dbReference type="EMBL" id="CUN51944.1"/>
    </source>
</evidence>
<dbReference type="CDD" id="cd04187">
    <property type="entry name" value="DPM1_like_bac"/>
    <property type="match status" value="1"/>
</dbReference>
<keyword evidence="3" id="KW-0808">Transferase</keyword>
<dbReference type="RefSeq" id="WP_055301295.1">
    <property type="nucleotide sequence ID" value="NZ_CYYR01000003.1"/>
</dbReference>
<protein>
    <submittedName>
        <fullName evidence="3">Bactoprenol glucosyl transferase homolog from prophage CPS-53</fullName>
        <ecNumber evidence="3">2.4.1.-</ecNumber>
    </submittedName>
</protein>
<feature type="transmembrane region" description="Helical" evidence="1">
    <location>
        <begin position="230"/>
        <end position="251"/>
    </location>
</feature>
<evidence type="ECO:0000259" key="2">
    <source>
        <dbReference type="Pfam" id="PF00535"/>
    </source>
</evidence>
<dbReference type="EMBL" id="CYYR01000003">
    <property type="protein sequence ID" value="CUN51944.1"/>
    <property type="molecule type" value="Genomic_DNA"/>
</dbReference>
<dbReference type="PANTHER" id="PTHR48090:SF8">
    <property type="entry name" value="GLYCOSYLTRANSFERASE CSBB-RELATED"/>
    <property type="match status" value="1"/>
</dbReference>
<dbReference type="GO" id="GO:0016757">
    <property type="term" value="F:glycosyltransferase activity"/>
    <property type="evidence" value="ECO:0007669"/>
    <property type="project" value="UniProtKB-KW"/>
</dbReference>
<gene>
    <name evidence="3" type="primary">yfdH_3</name>
    <name evidence="3" type="ORF">ERS852392_00615</name>
</gene>
<name>A0A173XJW8_9FIRM</name>
<dbReference type="InterPro" id="IPR050256">
    <property type="entry name" value="Glycosyltransferase_2"/>
</dbReference>
<dbReference type="AlphaFoldDB" id="A0A173XJW8"/>